<accession>A0A218ZHX9</accession>
<evidence type="ECO:0000256" key="8">
    <source>
        <dbReference type="ARBA" id="ARBA00023136"/>
    </source>
</evidence>
<evidence type="ECO:0000256" key="10">
    <source>
        <dbReference type="ARBA" id="ARBA00032985"/>
    </source>
</evidence>
<evidence type="ECO:0000256" key="9">
    <source>
        <dbReference type="ARBA" id="ARBA00032159"/>
    </source>
</evidence>
<evidence type="ECO:0000256" key="4">
    <source>
        <dbReference type="ARBA" id="ARBA00018170"/>
    </source>
</evidence>
<evidence type="ECO:0000256" key="11">
    <source>
        <dbReference type="RuleBase" id="RU363010"/>
    </source>
</evidence>
<gene>
    <name evidence="12" type="ORF">B2J93_8853</name>
</gene>
<keyword evidence="13" id="KW-1185">Reference proteome</keyword>
<comment type="similarity">
    <text evidence="3 11">Belongs to the MICOS complex subunit Mic12 family.</text>
</comment>
<keyword evidence="8" id="KW-0472">Membrane</keyword>
<dbReference type="OrthoDB" id="4037694at2759"/>
<organism evidence="12 13">
    <name type="scientific">Diplocarpon coronariae</name>
    <dbReference type="NCBI Taxonomy" id="2795749"/>
    <lineage>
        <taxon>Eukaryota</taxon>
        <taxon>Fungi</taxon>
        <taxon>Dikarya</taxon>
        <taxon>Ascomycota</taxon>
        <taxon>Pezizomycotina</taxon>
        <taxon>Leotiomycetes</taxon>
        <taxon>Helotiales</taxon>
        <taxon>Drepanopezizaceae</taxon>
        <taxon>Diplocarpon</taxon>
    </lineage>
</organism>
<dbReference type="Proteomes" id="UP000242519">
    <property type="component" value="Unassembled WGS sequence"/>
</dbReference>
<evidence type="ECO:0000256" key="1">
    <source>
        <dbReference type="ARBA" id="ARBA00002689"/>
    </source>
</evidence>
<evidence type="ECO:0000256" key="2">
    <source>
        <dbReference type="ARBA" id="ARBA00004370"/>
    </source>
</evidence>
<evidence type="ECO:0000313" key="13">
    <source>
        <dbReference type="Proteomes" id="UP000242519"/>
    </source>
</evidence>
<sequence length="314" mass="33632">MGFTTGFTGGVTLTLGIAYLTVLTHGRNRRLQSQELRSQAFLLERLLNPEPLLPPQSRAELAREERTTLLEAAKDRWNAEVENVVRWVQRTDFNNVREGLEGATARLLAGGLQKSREGIEEVETQAGPKVQETVNRSNAAARKGADQAAARIDRAAAKTVEGAGLINDEFGKSASEIAAATKGKWSQAEEKAGEARDAAFAKTNKVAASARAGTQDAAESVSRGGIIDAARGAVRDAVNKGIAKGNEAIGKAQAAVRMAESKGQSASLSHSSVVEKALHQRYEQPASYNKSVEEALAERYTPLDLKDKTQLRGL</sequence>
<dbReference type="Pfam" id="PF17050">
    <property type="entry name" value="AIM5"/>
    <property type="match status" value="1"/>
</dbReference>
<keyword evidence="11" id="KW-0999">Mitochondrion inner membrane</keyword>
<dbReference type="GO" id="GO:0044284">
    <property type="term" value="C:mitochondrial crista junction"/>
    <property type="evidence" value="ECO:0007669"/>
    <property type="project" value="InterPro"/>
</dbReference>
<protein>
    <recommendedName>
        <fullName evidence="4 11">MICOS complex subunit MIC12</fullName>
    </recommendedName>
    <alternativeName>
        <fullName evidence="10 11">Altered inheritance of mitochondria protein 5, mitochondrial</fullName>
    </alternativeName>
    <alternativeName>
        <fullName evidence="9 11">Found in mitochondrial proteome protein 51</fullName>
    </alternativeName>
</protein>
<reference evidence="12 13" key="1">
    <citation type="submission" date="2017-04" db="EMBL/GenBank/DDBJ databases">
        <title>Draft genome sequence of Marssonina coronaria NL1: causal agent of apple blotch.</title>
        <authorList>
            <person name="Cheng Q."/>
        </authorList>
    </citation>
    <scope>NUCLEOTIDE SEQUENCE [LARGE SCALE GENOMIC DNA]</scope>
    <source>
        <strain evidence="12 13">NL1</strain>
    </source>
</reference>
<evidence type="ECO:0000256" key="5">
    <source>
        <dbReference type="ARBA" id="ARBA00022692"/>
    </source>
</evidence>
<name>A0A218ZHX9_9HELO</name>
<dbReference type="AlphaFoldDB" id="A0A218ZHX9"/>
<proteinExistence type="inferred from homology"/>
<comment type="subunit">
    <text evidence="11">Component of the mitochondrial contact site and cristae organizing system (MICOS) complex.</text>
</comment>
<dbReference type="InterPro" id="IPR031463">
    <property type="entry name" value="Mic12"/>
</dbReference>
<dbReference type="EMBL" id="MZNU01000034">
    <property type="protein sequence ID" value="OWP06796.1"/>
    <property type="molecule type" value="Genomic_DNA"/>
</dbReference>
<evidence type="ECO:0000313" key="12">
    <source>
        <dbReference type="EMBL" id="OWP06796.1"/>
    </source>
</evidence>
<evidence type="ECO:0000256" key="3">
    <source>
        <dbReference type="ARBA" id="ARBA00009188"/>
    </source>
</evidence>
<evidence type="ECO:0000256" key="6">
    <source>
        <dbReference type="ARBA" id="ARBA00022989"/>
    </source>
</evidence>
<keyword evidence="5" id="KW-0812">Transmembrane</keyword>
<keyword evidence="6" id="KW-1133">Transmembrane helix</keyword>
<dbReference type="InParanoid" id="A0A218ZHX9"/>
<keyword evidence="7 11" id="KW-0496">Mitochondrion</keyword>
<comment type="function">
    <text evidence="1 11">Component of the MICOS complex, a large protein complex of the mitochondrial inner membrane that plays crucial roles in the maintenance of crista junctions, inner membrane architecture, and formation of contact sites to the outer membrane.</text>
</comment>
<dbReference type="GO" id="GO:0042407">
    <property type="term" value="P:cristae formation"/>
    <property type="evidence" value="ECO:0007669"/>
    <property type="project" value="InterPro"/>
</dbReference>
<dbReference type="GO" id="GO:0061617">
    <property type="term" value="C:MICOS complex"/>
    <property type="evidence" value="ECO:0007669"/>
    <property type="project" value="UniProtKB-UniRule"/>
</dbReference>
<comment type="subcellular location">
    <subcellularLocation>
        <location evidence="2">Membrane</location>
    </subcellularLocation>
    <subcellularLocation>
        <location evidence="11">Mitochondrion inner membrane</location>
        <topology evidence="11">Single-pass membrane protein</topology>
    </subcellularLocation>
</comment>
<evidence type="ECO:0000256" key="7">
    <source>
        <dbReference type="ARBA" id="ARBA00023128"/>
    </source>
</evidence>
<comment type="caution">
    <text evidence="12">The sequence shown here is derived from an EMBL/GenBank/DDBJ whole genome shotgun (WGS) entry which is preliminary data.</text>
</comment>